<reference evidence="3" key="1">
    <citation type="submission" date="2024-01" db="EMBL/GenBank/DDBJ databases">
        <title>Roseobacter fucihabitans sp. nov., isolated from the brown alga Fucus spiralis.</title>
        <authorList>
            <person name="Hahnke S."/>
            <person name="Berger M."/>
            <person name="Schlingloff A."/>
            <person name="Athale I."/>
            <person name="Neumann-Schaal M."/>
            <person name="Adenaya A."/>
            <person name="Poehlein A."/>
            <person name="Daniel R."/>
            <person name="Pertersen J."/>
            <person name="Brinkhoff T."/>
        </authorList>
    </citation>
    <scope>NUCLEOTIDE SEQUENCE [LARGE SCALE GENOMIC DNA]</scope>
    <source>
        <strain evidence="3">B14</strain>
    </source>
</reference>
<feature type="region of interest" description="Disordered" evidence="1">
    <location>
        <begin position="110"/>
        <end position="164"/>
    </location>
</feature>
<feature type="compositionally biased region" description="Basic and acidic residues" evidence="1">
    <location>
        <begin position="367"/>
        <end position="378"/>
    </location>
</feature>
<evidence type="ECO:0000256" key="1">
    <source>
        <dbReference type="SAM" id="MobiDB-lite"/>
    </source>
</evidence>
<dbReference type="EMBL" id="CP143423">
    <property type="protein sequence ID" value="WVX49910.1"/>
    <property type="molecule type" value="Genomic_DNA"/>
</dbReference>
<evidence type="ECO:0000313" key="3">
    <source>
        <dbReference type="Proteomes" id="UP001318682"/>
    </source>
</evidence>
<gene>
    <name evidence="2" type="ORF">ROLI_030050</name>
</gene>
<accession>A0ABZ2BV68</accession>
<evidence type="ECO:0008006" key="4">
    <source>
        <dbReference type="Google" id="ProtNLM"/>
    </source>
</evidence>
<evidence type="ECO:0000313" key="2">
    <source>
        <dbReference type="EMBL" id="WVX49910.1"/>
    </source>
</evidence>
<feature type="compositionally biased region" description="Polar residues" evidence="1">
    <location>
        <begin position="127"/>
        <end position="141"/>
    </location>
</feature>
<organism evidence="2 3">
    <name type="scientific">Roseobacter fucihabitans</name>
    <dbReference type="NCBI Taxonomy" id="1537242"/>
    <lineage>
        <taxon>Bacteria</taxon>
        <taxon>Pseudomonadati</taxon>
        <taxon>Pseudomonadota</taxon>
        <taxon>Alphaproteobacteria</taxon>
        <taxon>Rhodobacterales</taxon>
        <taxon>Roseobacteraceae</taxon>
        <taxon>Roseobacter</taxon>
    </lineage>
</organism>
<dbReference type="RefSeq" id="WP_187431363.1">
    <property type="nucleotide sequence ID" value="NZ_CP143423.1"/>
</dbReference>
<dbReference type="Pfam" id="PF12277">
    <property type="entry name" value="DUF3618"/>
    <property type="match status" value="1"/>
</dbReference>
<protein>
    <recommendedName>
        <fullName evidence="4">DUF3618 domain-containing protein</fullName>
    </recommendedName>
</protein>
<dbReference type="InterPro" id="IPR022062">
    <property type="entry name" value="DUF3618"/>
</dbReference>
<dbReference type="Proteomes" id="UP001318682">
    <property type="component" value="Chromosome"/>
</dbReference>
<keyword evidence="3" id="KW-1185">Reference proteome</keyword>
<proteinExistence type="predicted"/>
<feature type="region of interest" description="Disordered" evidence="1">
    <location>
        <begin position="357"/>
        <end position="378"/>
    </location>
</feature>
<feature type="compositionally biased region" description="Basic and acidic residues" evidence="1">
    <location>
        <begin position="145"/>
        <end position="157"/>
    </location>
</feature>
<name>A0ABZ2BV68_9RHOB</name>
<sequence length="378" mass="39732">MTNENRSPKEIERDIEEQRSDLTSNLEGLQDKFSIDTIVRQIGDQFREHGGDIGRSVSDQVKANPIPLALTGIGLAWMMFGNASRQNAPARIANDGYSDAEHDYRRTRIEQGRPYFAPTPYPLSRNDGPSWSYDDTQSGPTISERMSDGADAARDHAASAASEVRGGTASAASSVSDAVSAAGSSVAGATASAKSTLSGAAQSARDGLATAGSRIAEGTESLTEEGRLRVIAARRKAVEMRRQTARSAQKGADVAADFYDNQPLVVGALALAFGAALGGALPRTKTEDDLMGTQSDDLFAEAERVFEEEKSKAMSVAKSVQDEVKDIAAETKSDLDSGAPGDKSAVEAIGDTAKSVAGRVANKAKSTAKDENLGKPKS</sequence>